<dbReference type="InterPro" id="IPR050300">
    <property type="entry name" value="GDXG_lipolytic_enzyme"/>
</dbReference>
<feature type="domain" description="Alpha/beta hydrolase fold-3" evidence="2">
    <location>
        <begin position="85"/>
        <end position="290"/>
    </location>
</feature>
<dbReference type="EMBL" id="JADPRT010000005">
    <property type="protein sequence ID" value="MBF9069059.1"/>
    <property type="molecule type" value="Genomic_DNA"/>
</dbReference>
<evidence type="ECO:0000256" key="1">
    <source>
        <dbReference type="ARBA" id="ARBA00022801"/>
    </source>
</evidence>
<protein>
    <submittedName>
        <fullName evidence="3">Alpha/beta hydrolase</fullName>
    </submittedName>
</protein>
<dbReference type="InterPro" id="IPR029058">
    <property type="entry name" value="AB_hydrolase_fold"/>
</dbReference>
<dbReference type="Gene3D" id="3.40.50.1820">
    <property type="entry name" value="alpha/beta hydrolase"/>
    <property type="match status" value="1"/>
</dbReference>
<keyword evidence="4" id="KW-1185">Reference proteome</keyword>
<name>A0A931B0X7_9ACTN</name>
<dbReference type="PANTHER" id="PTHR48081:SF8">
    <property type="entry name" value="ALPHA_BETA HYDROLASE FOLD-3 DOMAIN-CONTAINING PROTEIN-RELATED"/>
    <property type="match status" value="1"/>
</dbReference>
<dbReference type="RefSeq" id="WP_196194237.1">
    <property type="nucleotide sequence ID" value="NZ_JADPRT010000005.1"/>
</dbReference>
<evidence type="ECO:0000313" key="3">
    <source>
        <dbReference type="EMBL" id="MBF9069059.1"/>
    </source>
</evidence>
<dbReference type="Pfam" id="PF07859">
    <property type="entry name" value="Abhydrolase_3"/>
    <property type="match status" value="1"/>
</dbReference>
<reference evidence="3" key="1">
    <citation type="submission" date="2020-11" db="EMBL/GenBank/DDBJ databases">
        <title>Isolation and identification of active actinomycetes.</title>
        <authorList>
            <person name="Yu B."/>
        </authorList>
    </citation>
    <scope>NUCLEOTIDE SEQUENCE</scope>
    <source>
        <strain evidence="3">NEAU-YB345</strain>
    </source>
</reference>
<evidence type="ECO:0000259" key="2">
    <source>
        <dbReference type="Pfam" id="PF07859"/>
    </source>
</evidence>
<dbReference type="GO" id="GO:0016787">
    <property type="term" value="F:hydrolase activity"/>
    <property type="evidence" value="ECO:0007669"/>
    <property type="project" value="UniProtKB-KW"/>
</dbReference>
<proteinExistence type="predicted"/>
<dbReference type="Proteomes" id="UP000657385">
    <property type="component" value="Unassembled WGS sequence"/>
</dbReference>
<keyword evidence="1 3" id="KW-0378">Hydrolase</keyword>
<dbReference type="SUPFAM" id="SSF53474">
    <property type="entry name" value="alpha/beta-Hydrolases"/>
    <property type="match status" value="1"/>
</dbReference>
<gene>
    <name evidence="3" type="ORF">I2501_13625</name>
</gene>
<dbReference type="PANTHER" id="PTHR48081">
    <property type="entry name" value="AB HYDROLASE SUPERFAMILY PROTEIN C4A8.06C"/>
    <property type="match status" value="1"/>
</dbReference>
<sequence>MTLNPKLQPLLDLYNTLPTPAWTTAAQRRKAVQDSAFTEHYAALITPPPALAEVWEERIAINEPDDEMTVRIYRPELTEPTAGALLHLHGGGWWSGSPDDVDTRCRHLATGAGIVVVSVGYRLAPEHRFPIPLHDAFTALHWMVQHARRLRIDPQRIGVGGESAGGNLAAALAILTRDQSGPPLRLQLLEVPALDLTLSSDSVRAFGDGYFLTATDLAWCVEQYLGDQDAINPLASPLHVASLDGLPPAVITTAQYDPLADDGSRYADRLREAGIPCSFVCYPGMVHSSHHLTALLPTAVQWRNDVVAAVRHHLSGRQ</sequence>
<dbReference type="InterPro" id="IPR013094">
    <property type="entry name" value="AB_hydrolase_3"/>
</dbReference>
<accession>A0A931B0X7</accession>
<dbReference type="AlphaFoldDB" id="A0A931B0X7"/>
<comment type="caution">
    <text evidence="3">The sequence shown here is derived from an EMBL/GenBank/DDBJ whole genome shotgun (WGS) entry which is preliminary data.</text>
</comment>
<organism evidence="3 4">
    <name type="scientific">Streptacidiphilus fuscans</name>
    <dbReference type="NCBI Taxonomy" id="2789292"/>
    <lineage>
        <taxon>Bacteria</taxon>
        <taxon>Bacillati</taxon>
        <taxon>Actinomycetota</taxon>
        <taxon>Actinomycetes</taxon>
        <taxon>Kitasatosporales</taxon>
        <taxon>Streptomycetaceae</taxon>
        <taxon>Streptacidiphilus</taxon>
    </lineage>
</organism>
<evidence type="ECO:0000313" key="4">
    <source>
        <dbReference type="Proteomes" id="UP000657385"/>
    </source>
</evidence>